<dbReference type="Proteomes" id="UP001432027">
    <property type="component" value="Unassembled WGS sequence"/>
</dbReference>
<proteinExistence type="predicted"/>
<protein>
    <submittedName>
        <fullName evidence="1">Uncharacterized protein</fullName>
    </submittedName>
</protein>
<comment type="caution">
    <text evidence="1">The sequence shown here is derived from an EMBL/GenBank/DDBJ whole genome shotgun (WGS) entry which is preliminary data.</text>
</comment>
<reference evidence="1" key="1">
    <citation type="submission" date="2023-10" db="EMBL/GenBank/DDBJ databases">
        <title>Genome assembly of Pristionchus species.</title>
        <authorList>
            <person name="Yoshida K."/>
            <person name="Sommer R.J."/>
        </authorList>
    </citation>
    <scope>NUCLEOTIDE SEQUENCE</scope>
    <source>
        <strain evidence="1">RS0144</strain>
    </source>
</reference>
<dbReference type="AlphaFoldDB" id="A0AAV5T8A1"/>
<name>A0AAV5T8A1_9BILA</name>
<gene>
    <name evidence="1" type="ORF">PENTCL1PPCAC_13986</name>
</gene>
<organism evidence="1 2">
    <name type="scientific">Pristionchus entomophagus</name>
    <dbReference type="NCBI Taxonomy" id="358040"/>
    <lineage>
        <taxon>Eukaryota</taxon>
        <taxon>Metazoa</taxon>
        <taxon>Ecdysozoa</taxon>
        <taxon>Nematoda</taxon>
        <taxon>Chromadorea</taxon>
        <taxon>Rhabditida</taxon>
        <taxon>Rhabditina</taxon>
        <taxon>Diplogasteromorpha</taxon>
        <taxon>Diplogasteroidea</taxon>
        <taxon>Neodiplogasteridae</taxon>
        <taxon>Pristionchus</taxon>
    </lineage>
</organism>
<dbReference type="EMBL" id="BTSX01000004">
    <property type="protein sequence ID" value="GMS91811.1"/>
    <property type="molecule type" value="Genomic_DNA"/>
</dbReference>
<sequence>HSSLEVVELPDEYLIEHVDIRHDEHFPLTLVHAVHFSIFLGPIPEDQHSRSVGEPHLPKVANEKLRGRTGKVLARPVTTRVLVIHVQIQEDRCNHNECSNHVAIFFRMNS</sequence>
<evidence type="ECO:0000313" key="2">
    <source>
        <dbReference type="Proteomes" id="UP001432027"/>
    </source>
</evidence>
<accession>A0AAV5T8A1</accession>
<feature type="non-terminal residue" evidence="1">
    <location>
        <position position="110"/>
    </location>
</feature>
<evidence type="ECO:0000313" key="1">
    <source>
        <dbReference type="EMBL" id="GMS91811.1"/>
    </source>
</evidence>
<keyword evidence="2" id="KW-1185">Reference proteome</keyword>
<feature type="non-terminal residue" evidence="1">
    <location>
        <position position="1"/>
    </location>
</feature>